<evidence type="ECO:0000256" key="7">
    <source>
        <dbReference type="ARBA" id="ARBA00022840"/>
    </source>
</evidence>
<proteinExistence type="inferred from homology"/>
<dbReference type="HAMAP" id="MF_01930">
    <property type="entry name" value="PurN"/>
    <property type="match status" value="1"/>
</dbReference>
<dbReference type="InterPro" id="IPR036921">
    <property type="entry name" value="PurM-like_N_sf"/>
</dbReference>
<dbReference type="NCBIfam" id="TIGR00639">
    <property type="entry name" value="PurN"/>
    <property type="match status" value="1"/>
</dbReference>
<dbReference type="Gene3D" id="3.30.1330.10">
    <property type="entry name" value="PurM-like, N-terminal domain"/>
    <property type="match status" value="1"/>
</dbReference>
<keyword evidence="4 9" id="KW-0808">Transferase</keyword>
<feature type="binding site" evidence="9">
    <location>
        <position position="352"/>
    </location>
    <ligand>
        <name>(6R)-10-formyltetrahydrofolate</name>
        <dbReference type="ChEBI" id="CHEBI:195366"/>
    </ligand>
</feature>
<comment type="pathway">
    <text evidence="9">Purine metabolism; IMP biosynthesis via de novo pathway; N(2)-formyl-N(1)-(5-phospho-D-ribosyl)glycinamide from N(1)-(5-phospho-D-ribosyl)glycinamide (10-formyl THF route): step 1/1.</text>
</comment>
<dbReference type="Pfam" id="PF00551">
    <property type="entry name" value="Formyl_trans_N"/>
    <property type="match status" value="1"/>
</dbReference>
<dbReference type="AlphaFoldDB" id="A0A4D7BXV9"/>
<dbReference type="InterPro" id="IPR004733">
    <property type="entry name" value="PurM_cligase"/>
</dbReference>
<evidence type="ECO:0000259" key="11">
    <source>
        <dbReference type="Pfam" id="PF00586"/>
    </source>
</evidence>
<dbReference type="SUPFAM" id="SSF53328">
    <property type="entry name" value="Formyltransferase"/>
    <property type="match status" value="1"/>
</dbReference>
<keyword evidence="7" id="KW-0067">ATP-binding</keyword>
<dbReference type="GO" id="GO:0004644">
    <property type="term" value="F:phosphoribosylglycinamide formyltransferase activity"/>
    <property type="evidence" value="ECO:0007669"/>
    <property type="project" value="UniProtKB-UniRule"/>
</dbReference>
<dbReference type="PANTHER" id="PTHR10520">
    <property type="entry name" value="TRIFUNCTIONAL PURINE BIOSYNTHETIC PROTEIN ADENOSINE-3-RELATED"/>
    <property type="match status" value="1"/>
</dbReference>
<feature type="binding site" evidence="9">
    <location>
        <position position="394"/>
    </location>
    <ligand>
        <name>(6R)-10-formyltetrahydrofolate</name>
        <dbReference type="ChEBI" id="CHEBI:195366"/>
    </ligand>
</feature>
<comment type="similarity">
    <text evidence="2">Belongs to the AIR synthase family.</text>
</comment>
<evidence type="ECO:0000256" key="8">
    <source>
        <dbReference type="ARBA" id="ARBA00049057"/>
    </source>
</evidence>
<evidence type="ECO:0000313" key="13">
    <source>
        <dbReference type="EMBL" id="QCI80209.1"/>
    </source>
</evidence>
<keyword evidence="6 9" id="KW-0658">Purine biosynthesis</keyword>
<dbReference type="InterPro" id="IPR036676">
    <property type="entry name" value="PurM-like_C_sf"/>
</dbReference>
<feature type="site" description="Raises pKa of active site His" evidence="9">
    <location>
        <position position="432"/>
    </location>
</feature>
<dbReference type="GO" id="GO:0004637">
    <property type="term" value="F:phosphoribosylamine-glycine ligase activity"/>
    <property type="evidence" value="ECO:0007669"/>
    <property type="project" value="TreeGrafter"/>
</dbReference>
<feature type="binding site" evidence="9">
    <location>
        <begin position="300"/>
        <end position="302"/>
    </location>
    <ligand>
        <name>N(1)-(5-phospho-beta-D-ribosyl)glycinamide</name>
        <dbReference type="ChEBI" id="CHEBI:143788"/>
    </ligand>
</feature>
<comment type="function">
    <text evidence="9">Catalyzes the transfer of a formyl group from 10-formyltetrahydrofolate to 5-phospho-ribosyl-glycinamide (GAR), producing 5-phospho-ribosyl-N-formylglycinamide (FGAR) and tetrahydrofolate.</text>
</comment>
<accession>A0A4D7BXV9</accession>
<dbReference type="InterPro" id="IPR036477">
    <property type="entry name" value="Formyl_transf_N_sf"/>
</dbReference>
<comment type="pathway">
    <text evidence="1">Purine metabolism; IMP biosynthesis via de novo pathway; 5-amino-1-(5-phospho-D-ribosyl)imidazole from N(2)-formyl-N(1)-(5-phospho-D-ribosyl)glycinamide: step 2/2.</text>
</comment>
<dbReference type="Pfam" id="PF02769">
    <property type="entry name" value="AIRS_C"/>
    <property type="match status" value="1"/>
</dbReference>
<evidence type="ECO:0000256" key="6">
    <source>
        <dbReference type="ARBA" id="ARBA00022755"/>
    </source>
</evidence>
<comment type="catalytic activity">
    <reaction evidence="8">
        <text>2-formamido-N(1)-(5-O-phospho-beta-D-ribosyl)acetamidine + ATP = 5-amino-1-(5-phospho-beta-D-ribosyl)imidazole + ADP + phosphate + H(+)</text>
        <dbReference type="Rhea" id="RHEA:23032"/>
        <dbReference type="ChEBI" id="CHEBI:15378"/>
        <dbReference type="ChEBI" id="CHEBI:30616"/>
        <dbReference type="ChEBI" id="CHEBI:43474"/>
        <dbReference type="ChEBI" id="CHEBI:137981"/>
        <dbReference type="ChEBI" id="CHEBI:147287"/>
        <dbReference type="ChEBI" id="CHEBI:456216"/>
        <dbReference type="EC" id="6.3.3.1"/>
    </reaction>
</comment>
<keyword evidence="14" id="KW-1185">Reference proteome</keyword>
<dbReference type="Gene3D" id="3.90.650.10">
    <property type="entry name" value="PurM-like C-terminal domain"/>
    <property type="match status" value="1"/>
</dbReference>
<dbReference type="EMBL" id="CP039704">
    <property type="protein sequence ID" value="QCI80209.1"/>
    <property type="molecule type" value="Genomic_DNA"/>
</dbReference>
<dbReference type="SUPFAM" id="SSF55326">
    <property type="entry name" value="PurM N-terminal domain-like"/>
    <property type="match status" value="1"/>
</dbReference>
<dbReference type="PANTHER" id="PTHR10520:SF12">
    <property type="entry name" value="TRIFUNCTIONAL PURINE BIOSYNTHETIC PROTEIN ADENOSINE-3"/>
    <property type="match status" value="1"/>
</dbReference>
<feature type="binding site" evidence="9">
    <location>
        <begin position="377"/>
        <end position="380"/>
    </location>
    <ligand>
        <name>(6R)-10-formyltetrahydrofolate</name>
        <dbReference type="ChEBI" id="CHEBI:195366"/>
    </ligand>
</feature>
<evidence type="ECO:0000256" key="4">
    <source>
        <dbReference type="ARBA" id="ARBA00022679"/>
    </source>
</evidence>
<evidence type="ECO:0000259" key="12">
    <source>
        <dbReference type="Pfam" id="PF02769"/>
    </source>
</evidence>
<feature type="active site" description="Proton donor" evidence="9">
    <location>
        <position position="396"/>
    </location>
</feature>
<evidence type="ECO:0000256" key="9">
    <source>
        <dbReference type="HAMAP-Rule" id="MF_01930"/>
    </source>
</evidence>
<dbReference type="GO" id="GO:0005524">
    <property type="term" value="F:ATP binding"/>
    <property type="evidence" value="ECO:0007669"/>
    <property type="project" value="UniProtKB-KW"/>
</dbReference>
<evidence type="ECO:0000256" key="3">
    <source>
        <dbReference type="ARBA" id="ARBA00022598"/>
    </source>
</evidence>
<evidence type="ECO:0000256" key="1">
    <source>
        <dbReference type="ARBA" id="ARBA00004686"/>
    </source>
</evidence>
<dbReference type="KEGG" id="hgn:E6W36_13950"/>
<dbReference type="EC" id="2.1.2.2" evidence="9"/>
<feature type="domain" description="PurM-like N-terminal" evidence="11">
    <location>
        <begin position="3"/>
        <end position="85"/>
    </location>
</feature>
<dbReference type="SUPFAM" id="SSF56042">
    <property type="entry name" value="PurM C-terminal domain-like"/>
    <property type="match status" value="1"/>
</dbReference>
<keyword evidence="3 13" id="KW-0436">Ligase</keyword>
<dbReference type="CDD" id="cd02196">
    <property type="entry name" value="PurM"/>
    <property type="match status" value="1"/>
</dbReference>
<keyword evidence="5" id="KW-0547">Nucleotide-binding</keyword>
<comment type="similarity">
    <text evidence="9">Belongs to the GART family.</text>
</comment>
<dbReference type="Proteomes" id="UP000298714">
    <property type="component" value="Chromosome"/>
</dbReference>
<evidence type="ECO:0000259" key="10">
    <source>
        <dbReference type="Pfam" id="PF00551"/>
    </source>
</evidence>
<sequence length="489" mass="52107">MRGVGIDLVAMSVNDLIVQGAEPLFFLDYFATGKLDPTMGADIVAGIAEGCRQAGCALIGGETAEMPGVYAAGDFDLAGFAVGAVERGQHLKRDAVKPGQVLLGLASSGVHSNGFSLVRRIMAAEGLSVASPAPFDPACTLGDALLTPTRIYVASLLPLIRAGHIKALAHITGGGLTENVPRVLPDGVAARIDAGTWSLPRYSPGHATRPGCRRRSWCARSTAASAWWWWWPQTKQLPSPRRCTRRARPSIASARLKKACRTSRNAGSAVRLASGAMRTCGMPRMPADPMRLGVLISGRGSNLQALMDAFAGDPTVRIACVLSDKADAPGLQRPRAAGIPVETFKRKDYPDRDAFEAAMDASLRRHDVTLVCLAGFMRILGARFIAGWPQAMINIHPSLLPSFKGLDTHARALEAGVRFHGCSVHFVTPELDDGPILAQAVVPVLDDDTADSLAARVLAEEHRLYPACVRALAQDGWRIQGRRVLGLAV</sequence>
<dbReference type="GO" id="GO:0004641">
    <property type="term" value="F:phosphoribosylformylglycinamidine cyclo-ligase activity"/>
    <property type="evidence" value="ECO:0007669"/>
    <property type="project" value="UniProtKB-EC"/>
</dbReference>
<dbReference type="Gene3D" id="3.40.50.170">
    <property type="entry name" value="Formyl transferase, N-terminal domain"/>
    <property type="match status" value="1"/>
</dbReference>
<evidence type="ECO:0000313" key="14">
    <source>
        <dbReference type="Proteomes" id="UP000298714"/>
    </source>
</evidence>
<evidence type="ECO:0000256" key="5">
    <source>
        <dbReference type="ARBA" id="ARBA00022741"/>
    </source>
</evidence>
<dbReference type="InterPro" id="IPR004607">
    <property type="entry name" value="GART"/>
</dbReference>
<dbReference type="GO" id="GO:0005829">
    <property type="term" value="C:cytosol"/>
    <property type="evidence" value="ECO:0007669"/>
    <property type="project" value="TreeGrafter"/>
</dbReference>
<dbReference type="InterPro" id="IPR010918">
    <property type="entry name" value="PurM-like_C_dom"/>
</dbReference>
<dbReference type="CDD" id="cd08645">
    <property type="entry name" value="FMT_core_GART"/>
    <property type="match status" value="1"/>
</dbReference>
<comment type="catalytic activity">
    <reaction evidence="9">
        <text>N(1)-(5-phospho-beta-D-ribosyl)glycinamide + (6R)-10-formyltetrahydrofolate = N(2)-formyl-N(1)-(5-phospho-beta-D-ribosyl)glycinamide + (6S)-5,6,7,8-tetrahydrofolate + H(+)</text>
        <dbReference type="Rhea" id="RHEA:15053"/>
        <dbReference type="ChEBI" id="CHEBI:15378"/>
        <dbReference type="ChEBI" id="CHEBI:57453"/>
        <dbReference type="ChEBI" id="CHEBI:143788"/>
        <dbReference type="ChEBI" id="CHEBI:147286"/>
        <dbReference type="ChEBI" id="CHEBI:195366"/>
        <dbReference type="EC" id="2.1.2.2"/>
    </reaction>
</comment>
<gene>
    <name evidence="13" type="primary">purM</name>
    <name evidence="9" type="synonym">purN</name>
    <name evidence="13" type="ORF">E6W36_13950</name>
</gene>
<organism evidence="13 14">
    <name type="scientific">Hankyongella ginsenosidimutans</name>
    <dbReference type="NCBI Taxonomy" id="1763828"/>
    <lineage>
        <taxon>Bacteria</taxon>
        <taxon>Pseudomonadati</taxon>
        <taxon>Pseudomonadota</taxon>
        <taxon>Alphaproteobacteria</taxon>
        <taxon>Sphingomonadales</taxon>
        <taxon>Sphingomonadaceae</taxon>
        <taxon>Hankyongella</taxon>
    </lineage>
</organism>
<name>A0A4D7BXV9_9SPHN</name>
<protein>
    <recommendedName>
        <fullName evidence="9">Phosphoribosylglycinamide formyltransferase</fullName>
        <ecNumber evidence="9">2.1.2.2</ecNumber>
    </recommendedName>
    <alternativeName>
        <fullName evidence="9">5'-phosphoribosylglycinamide transformylase</fullName>
    </alternativeName>
    <alternativeName>
        <fullName evidence="9">GAR transformylase</fullName>
        <shortName evidence="9">GART</shortName>
    </alternativeName>
</protein>
<dbReference type="InterPro" id="IPR016188">
    <property type="entry name" value="PurM-like_N"/>
</dbReference>
<feature type="domain" description="Formyl transferase N-terminal" evidence="10">
    <location>
        <begin position="290"/>
        <end position="468"/>
    </location>
</feature>
<dbReference type="UniPathway" id="UPA00074">
    <property type="reaction ID" value="UER00126"/>
</dbReference>
<feature type="domain" description="PurM-like C-terminal" evidence="12">
    <location>
        <begin position="97"/>
        <end position="198"/>
    </location>
</feature>
<reference evidence="14" key="1">
    <citation type="submission" date="2019-04" db="EMBL/GenBank/DDBJ databases">
        <title>Complete genome sequence of Sphingomonas sp. W1-2-3.</title>
        <authorList>
            <person name="Im W.T."/>
        </authorList>
    </citation>
    <scope>NUCLEOTIDE SEQUENCE [LARGE SCALE GENOMIC DNA]</scope>
    <source>
        <strain evidence="14">W1-2-3</strain>
    </source>
</reference>
<dbReference type="GO" id="GO:0006189">
    <property type="term" value="P:'de novo' IMP biosynthetic process"/>
    <property type="evidence" value="ECO:0007669"/>
    <property type="project" value="UniProtKB-UniRule"/>
</dbReference>
<dbReference type="GO" id="GO:0046084">
    <property type="term" value="P:adenine biosynthetic process"/>
    <property type="evidence" value="ECO:0007669"/>
    <property type="project" value="TreeGrafter"/>
</dbReference>
<dbReference type="NCBIfam" id="TIGR00878">
    <property type="entry name" value="purM"/>
    <property type="match status" value="1"/>
</dbReference>
<dbReference type="Pfam" id="PF00586">
    <property type="entry name" value="AIRS"/>
    <property type="match status" value="1"/>
</dbReference>
<dbReference type="InterPro" id="IPR002376">
    <property type="entry name" value="Formyl_transf_N"/>
</dbReference>
<evidence type="ECO:0000256" key="2">
    <source>
        <dbReference type="ARBA" id="ARBA00010280"/>
    </source>
</evidence>